<name>X0V4C1_9ZZZZ</name>
<protein>
    <submittedName>
        <fullName evidence="1">Uncharacterized protein</fullName>
    </submittedName>
</protein>
<dbReference type="AlphaFoldDB" id="X0V4C1"/>
<dbReference type="InterPro" id="IPR011060">
    <property type="entry name" value="RibuloseP-bd_barrel"/>
</dbReference>
<evidence type="ECO:0000313" key="1">
    <source>
        <dbReference type="EMBL" id="GAG06242.1"/>
    </source>
</evidence>
<sequence length="68" mass="7813">MKGDEHWCVVDVMPHHMIRRGNEVVDDYGFCEVPHMAKAYAEGALRRGATAVTVFPYTGWDCIWPFLE</sequence>
<dbReference type="SUPFAM" id="SSF51366">
    <property type="entry name" value="Ribulose-phoshate binding barrel"/>
    <property type="match status" value="1"/>
</dbReference>
<comment type="caution">
    <text evidence="1">The sequence shown here is derived from an EMBL/GenBank/DDBJ whole genome shotgun (WGS) entry which is preliminary data.</text>
</comment>
<accession>X0V4C1</accession>
<gene>
    <name evidence="1" type="ORF">S01H1_32826</name>
</gene>
<reference evidence="1" key="1">
    <citation type="journal article" date="2014" name="Front. Microbiol.">
        <title>High frequency of phylogenetically diverse reductive dehalogenase-homologous genes in deep subseafloor sedimentary metagenomes.</title>
        <authorList>
            <person name="Kawai M."/>
            <person name="Futagami T."/>
            <person name="Toyoda A."/>
            <person name="Takaki Y."/>
            <person name="Nishi S."/>
            <person name="Hori S."/>
            <person name="Arai W."/>
            <person name="Tsubouchi T."/>
            <person name="Morono Y."/>
            <person name="Uchiyama I."/>
            <person name="Ito T."/>
            <person name="Fujiyama A."/>
            <person name="Inagaki F."/>
            <person name="Takami H."/>
        </authorList>
    </citation>
    <scope>NUCLEOTIDE SEQUENCE</scope>
    <source>
        <strain evidence="1">Expedition CK06-06</strain>
    </source>
</reference>
<dbReference type="Gene3D" id="3.20.20.70">
    <property type="entry name" value="Aldolase class I"/>
    <property type="match status" value="1"/>
</dbReference>
<dbReference type="InterPro" id="IPR013785">
    <property type="entry name" value="Aldolase_TIM"/>
</dbReference>
<proteinExistence type="predicted"/>
<dbReference type="EMBL" id="BARS01020349">
    <property type="protein sequence ID" value="GAG06242.1"/>
    <property type="molecule type" value="Genomic_DNA"/>
</dbReference>
<feature type="non-terminal residue" evidence="1">
    <location>
        <position position="68"/>
    </location>
</feature>
<organism evidence="1">
    <name type="scientific">marine sediment metagenome</name>
    <dbReference type="NCBI Taxonomy" id="412755"/>
    <lineage>
        <taxon>unclassified sequences</taxon>
        <taxon>metagenomes</taxon>
        <taxon>ecological metagenomes</taxon>
    </lineage>
</organism>